<proteinExistence type="predicted"/>
<dbReference type="Proteomes" id="UP000694660">
    <property type="component" value="Unassembled WGS sequence"/>
</dbReference>
<evidence type="ECO:0000313" key="2">
    <source>
        <dbReference type="Proteomes" id="UP000694660"/>
    </source>
</evidence>
<protein>
    <submittedName>
        <fullName evidence="1">Uncharacterized protein</fullName>
    </submittedName>
</protein>
<dbReference type="EMBL" id="JAEKFT010000036">
    <property type="protein sequence ID" value="MBT0963734.1"/>
    <property type="molecule type" value="Genomic_DNA"/>
</dbReference>
<name>A0A944DC19_DENI1</name>
<accession>A0A944DC19</accession>
<sequence>MARAIDADFELLKDFLNSYTLGQVVTTAQQLATVKSAHKAFLPFLQLWAICLDEATKGSLMHFGRSIGAKDPELSHLREAISDTGSGFFCCLHGAYKPGHMALRSSIENFLRFAAGPFDNLALTTTSISGLFDIARATEPFAGGRNVHLNQLRSTYVALCKFSHSASLAHMEGIHALAHFPTFDEKAFQGWLGMARPCMSAIATLTVRGHPSLYLDAHYAAKELLDELIPQPERLLLLKGENSLSA</sequence>
<evidence type="ECO:0000313" key="1">
    <source>
        <dbReference type="EMBL" id="MBT0963734.1"/>
    </source>
</evidence>
<dbReference type="AlphaFoldDB" id="A0A944DC19"/>
<keyword evidence="2" id="KW-1185">Reference proteome</keyword>
<comment type="caution">
    <text evidence="1">The sequence shown here is derived from an EMBL/GenBank/DDBJ whole genome shotgun (WGS) entry which is preliminary data.</text>
</comment>
<organism evidence="1 2">
    <name type="scientific">Denitromonas iodatirespirans</name>
    <dbReference type="NCBI Taxonomy" id="2795389"/>
    <lineage>
        <taxon>Bacteria</taxon>
        <taxon>Pseudomonadati</taxon>
        <taxon>Pseudomonadota</taxon>
        <taxon>Betaproteobacteria</taxon>
        <taxon>Rhodocyclales</taxon>
        <taxon>Zoogloeaceae</taxon>
        <taxon>Denitromonas</taxon>
    </lineage>
</organism>
<gene>
    <name evidence="1" type="ORF">I8J34_21345</name>
</gene>
<reference evidence="2" key="1">
    <citation type="journal article" date="2022" name="ISME J.">
        <title>Genetic and phylogenetic analysis of dissimilatory iodate-reducing bacteria identifies potential niches across the world's oceans.</title>
        <authorList>
            <person name="Reyes-Umana V."/>
            <person name="Henning Z."/>
            <person name="Lee K."/>
            <person name="Barnum T.P."/>
            <person name="Coates J.D."/>
        </authorList>
    </citation>
    <scope>NUCLEOTIDE SEQUENCE [LARGE SCALE GENOMIC DNA]</scope>
    <source>
        <strain evidence="2">IR12</strain>
    </source>
</reference>
<dbReference type="RefSeq" id="WP_214363664.1">
    <property type="nucleotide sequence ID" value="NZ_JAEKFT010000036.1"/>
</dbReference>